<dbReference type="GO" id="GO:0000156">
    <property type="term" value="F:phosphorelay response regulator activity"/>
    <property type="evidence" value="ECO:0007669"/>
    <property type="project" value="TreeGrafter"/>
</dbReference>
<keyword evidence="2" id="KW-0902">Two-component regulatory system</keyword>
<dbReference type="CDD" id="cd00383">
    <property type="entry name" value="trans_reg_C"/>
    <property type="match status" value="1"/>
</dbReference>
<dbReference type="SUPFAM" id="SSF52172">
    <property type="entry name" value="CheY-like"/>
    <property type="match status" value="1"/>
</dbReference>
<organism evidence="10">
    <name type="scientific">Boseongicola sp. SB0664_bin_43</name>
    <dbReference type="NCBI Taxonomy" id="2604844"/>
    <lineage>
        <taxon>Bacteria</taxon>
        <taxon>Pseudomonadati</taxon>
        <taxon>Pseudomonadota</taxon>
        <taxon>Alphaproteobacteria</taxon>
        <taxon>Rhodobacterales</taxon>
        <taxon>Paracoccaceae</taxon>
        <taxon>Boseongicola</taxon>
    </lineage>
</organism>
<dbReference type="Pfam" id="PF00072">
    <property type="entry name" value="Response_reg"/>
    <property type="match status" value="1"/>
</dbReference>
<dbReference type="GO" id="GO:0000976">
    <property type="term" value="F:transcription cis-regulatory region binding"/>
    <property type="evidence" value="ECO:0007669"/>
    <property type="project" value="TreeGrafter"/>
</dbReference>
<dbReference type="PANTHER" id="PTHR48111">
    <property type="entry name" value="REGULATOR OF RPOS"/>
    <property type="match status" value="1"/>
</dbReference>
<feature type="domain" description="OmpR/PhoB-type" evidence="9">
    <location>
        <begin position="124"/>
        <end position="221"/>
    </location>
</feature>
<evidence type="ECO:0000256" key="2">
    <source>
        <dbReference type="ARBA" id="ARBA00023012"/>
    </source>
</evidence>
<dbReference type="InterPro" id="IPR039420">
    <property type="entry name" value="WalR-like"/>
</dbReference>
<feature type="modified residue" description="4-aspartylphosphate" evidence="6">
    <location>
        <position position="51"/>
    </location>
</feature>
<dbReference type="GO" id="GO:0032993">
    <property type="term" value="C:protein-DNA complex"/>
    <property type="evidence" value="ECO:0007669"/>
    <property type="project" value="TreeGrafter"/>
</dbReference>
<dbReference type="Gene3D" id="1.10.10.10">
    <property type="entry name" value="Winged helix-like DNA-binding domain superfamily/Winged helix DNA-binding domain"/>
    <property type="match status" value="1"/>
</dbReference>
<evidence type="ECO:0000259" key="9">
    <source>
        <dbReference type="PROSITE" id="PS51755"/>
    </source>
</evidence>
<dbReference type="InterPro" id="IPR011006">
    <property type="entry name" value="CheY-like_superfamily"/>
</dbReference>
<dbReference type="Gene3D" id="6.10.250.690">
    <property type="match status" value="1"/>
</dbReference>
<dbReference type="Pfam" id="PF00486">
    <property type="entry name" value="Trans_reg_C"/>
    <property type="match status" value="1"/>
</dbReference>
<feature type="DNA-binding region" description="OmpR/PhoB-type" evidence="7">
    <location>
        <begin position="124"/>
        <end position="221"/>
    </location>
</feature>
<evidence type="ECO:0000259" key="8">
    <source>
        <dbReference type="PROSITE" id="PS50110"/>
    </source>
</evidence>
<reference evidence="10" key="1">
    <citation type="submission" date="2019-09" db="EMBL/GenBank/DDBJ databases">
        <title>Characterisation of the sponge microbiome using genome-centric metagenomics.</title>
        <authorList>
            <person name="Engelberts J.P."/>
            <person name="Robbins S.J."/>
            <person name="De Goeij J.M."/>
            <person name="Aranda M."/>
            <person name="Bell S.C."/>
            <person name="Webster N.S."/>
        </authorList>
    </citation>
    <scope>NUCLEOTIDE SEQUENCE</scope>
    <source>
        <strain evidence="10">SB0664_bin_43</strain>
    </source>
</reference>
<dbReference type="InterPro" id="IPR018247">
    <property type="entry name" value="EF_Hand_1_Ca_BS"/>
</dbReference>
<feature type="domain" description="Response regulatory" evidence="8">
    <location>
        <begin position="2"/>
        <end position="116"/>
    </location>
</feature>
<dbReference type="EMBL" id="VXRY01000179">
    <property type="protein sequence ID" value="MXY33350.1"/>
    <property type="molecule type" value="Genomic_DNA"/>
</dbReference>
<dbReference type="SMART" id="SM00862">
    <property type="entry name" value="Trans_reg_C"/>
    <property type="match status" value="1"/>
</dbReference>
<dbReference type="InterPro" id="IPR001789">
    <property type="entry name" value="Sig_transdc_resp-reg_receiver"/>
</dbReference>
<protein>
    <submittedName>
        <fullName evidence="10">Response regulator transcription factor</fullName>
    </submittedName>
</protein>
<evidence type="ECO:0000256" key="7">
    <source>
        <dbReference type="PROSITE-ProRule" id="PRU01091"/>
    </source>
</evidence>
<dbReference type="InterPro" id="IPR036388">
    <property type="entry name" value="WH-like_DNA-bd_sf"/>
</dbReference>
<keyword evidence="4 7" id="KW-0238">DNA-binding</keyword>
<dbReference type="PROSITE" id="PS51755">
    <property type="entry name" value="OMPR_PHOB"/>
    <property type="match status" value="1"/>
</dbReference>
<dbReference type="PROSITE" id="PS50110">
    <property type="entry name" value="RESPONSE_REGULATORY"/>
    <property type="match status" value="1"/>
</dbReference>
<accession>A0A6B0Y0U0</accession>
<dbReference type="Gene3D" id="3.40.50.2300">
    <property type="match status" value="1"/>
</dbReference>
<evidence type="ECO:0000256" key="4">
    <source>
        <dbReference type="ARBA" id="ARBA00023125"/>
    </source>
</evidence>
<dbReference type="GO" id="GO:0005829">
    <property type="term" value="C:cytosol"/>
    <property type="evidence" value="ECO:0007669"/>
    <property type="project" value="TreeGrafter"/>
</dbReference>
<evidence type="ECO:0000256" key="1">
    <source>
        <dbReference type="ARBA" id="ARBA00022553"/>
    </source>
</evidence>
<dbReference type="PROSITE" id="PS00018">
    <property type="entry name" value="EF_HAND_1"/>
    <property type="match status" value="1"/>
</dbReference>
<dbReference type="SMART" id="SM00448">
    <property type="entry name" value="REC"/>
    <property type="match status" value="1"/>
</dbReference>
<evidence type="ECO:0000256" key="3">
    <source>
        <dbReference type="ARBA" id="ARBA00023015"/>
    </source>
</evidence>
<dbReference type="InterPro" id="IPR001867">
    <property type="entry name" value="OmpR/PhoB-type_DNA-bd"/>
</dbReference>
<name>A0A6B0Y0U0_9RHOB</name>
<dbReference type="GO" id="GO:0006355">
    <property type="term" value="P:regulation of DNA-templated transcription"/>
    <property type="evidence" value="ECO:0007669"/>
    <property type="project" value="InterPro"/>
</dbReference>
<sequence length="223" mass="24979">MRLLLVEDAEDVAEAIVASFERRGDAVDLVASVDEAKSAIAVQDYDVILLDIGLPDGLGTDVLRSARDRGSRAPILMLTARSDIEDRVAALDRGADDYLVKPFDLRELHARVRAMLRRQDEDRSGTIEFGDIVFDPAGLTVEVSGKPVALARREFNLLEILLINRERVVPKEKIFDCMYSFNDEDVNLNAVELYVGRLRKKLCESRVAIKTLRGLGYQMINDD</sequence>
<evidence type="ECO:0000256" key="6">
    <source>
        <dbReference type="PROSITE-ProRule" id="PRU00169"/>
    </source>
</evidence>
<evidence type="ECO:0000313" key="10">
    <source>
        <dbReference type="EMBL" id="MXY33350.1"/>
    </source>
</evidence>
<comment type="caution">
    <text evidence="10">The sequence shown here is derived from an EMBL/GenBank/DDBJ whole genome shotgun (WGS) entry which is preliminary data.</text>
</comment>
<proteinExistence type="predicted"/>
<dbReference type="AlphaFoldDB" id="A0A6B0Y0U0"/>
<keyword evidence="5" id="KW-0804">Transcription</keyword>
<keyword evidence="1 6" id="KW-0597">Phosphoprotein</keyword>
<gene>
    <name evidence="10" type="ORF">F4Y60_04520</name>
</gene>
<keyword evidence="3" id="KW-0805">Transcription regulation</keyword>
<dbReference type="PANTHER" id="PTHR48111:SF1">
    <property type="entry name" value="TWO-COMPONENT RESPONSE REGULATOR ORR33"/>
    <property type="match status" value="1"/>
</dbReference>
<evidence type="ECO:0000256" key="5">
    <source>
        <dbReference type="ARBA" id="ARBA00023163"/>
    </source>
</evidence>